<organism evidence="5 6">
    <name type="scientific">Brevundimonas naejangsanensis</name>
    <dbReference type="NCBI Taxonomy" id="588932"/>
    <lineage>
        <taxon>Bacteria</taxon>
        <taxon>Pseudomonadati</taxon>
        <taxon>Pseudomonadota</taxon>
        <taxon>Alphaproteobacteria</taxon>
        <taxon>Caulobacterales</taxon>
        <taxon>Caulobacteraceae</taxon>
        <taxon>Brevundimonas</taxon>
    </lineage>
</organism>
<keyword evidence="5" id="KW-0969">Cilium</keyword>
<proteinExistence type="inferred from homology"/>
<keyword evidence="5" id="KW-0282">Flagellum</keyword>
<dbReference type="Proteomes" id="UP000276984">
    <property type="component" value="Chromosome"/>
</dbReference>
<dbReference type="OrthoDB" id="7203912at2"/>
<dbReference type="EMBL" id="CP032707">
    <property type="protein sequence ID" value="AYG96369.1"/>
    <property type="molecule type" value="Genomic_DNA"/>
</dbReference>
<keyword evidence="5" id="KW-0966">Cell projection</keyword>
<evidence type="ECO:0000259" key="4">
    <source>
        <dbReference type="Pfam" id="PF02120"/>
    </source>
</evidence>
<dbReference type="InterPro" id="IPR001635">
    <property type="entry name" value="Flag_hook_Flik"/>
</dbReference>
<dbReference type="Pfam" id="PF02120">
    <property type="entry name" value="Flg_hook"/>
    <property type="match status" value="1"/>
</dbReference>
<evidence type="ECO:0000313" key="6">
    <source>
        <dbReference type="Proteomes" id="UP000276984"/>
    </source>
</evidence>
<name>A0A494RLS1_9CAUL</name>
<feature type="domain" description="Flagellar hook-length control protein-like C-terminal" evidence="4">
    <location>
        <begin position="1"/>
        <end position="68"/>
    </location>
</feature>
<dbReference type="CDD" id="cd17470">
    <property type="entry name" value="T3SS_Flik_C"/>
    <property type="match status" value="1"/>
</dbReference>
<comment type="similarity">
    <text evidence="2">Belongs to the FliK family.</text>
</comment>
<sequence length="119" mass="12789">MALTPEELGRVDVSLEIDSDGRLTARLAFDNPAAAADLRGRADELRRQLQEAGFHLAEDSLEFAERDPSSNFGGGFERQPDRRAFAGAARLAAEADAAVPPPGAWTSLSLTPDRVDLKV</sequence>
<evidence type="ECO:0000256" key="3">
    <source>
        <dbReference type="ARBA" id="ARBA00022795"/>
    </source>
</evidence>
<evidence type="ECO:0000313" key="5">
    <source>
        <dbReference type="EMBL" id="AYG96369.1"/>
    </source>
</evidence>
<dbReference type="InterPro" id="IPR038610">
    <property type="entry name" value="FliK-like_C_sf"/>
</dbReference>
<protein>
    <submittedName>
        <fullName evidence="5">Flagellar hook-length control protein FliK</fullName>
    </submittedName>
</protein>
<keyword evidence="3" id="KW-1005">Bacterial flagellum biogenesis</keyword>
<reference evidence="5 6" key="1">
    <citation type="submission" date="2018-10" db="EMBL/GenBank/DDBJ databases">
        <title>Complete genome sequence of Brevundimonas naejangsanensis BRV3.</title>
        <authorList>
            <person name="Berrios L."/>
            <person name="Ely B."/>
        </authorList>
    </citation>
    <scope>NUCLEOTIDE SEQUENCE [LARGE SCALE GENOMIC DNA]</scope>
    <source>
        <strain evidence="5 6">BRV3</strain>
    </source>
</reference>
<dbReference type="GO" id="GO:0044780">
    <property type="term" value="P:bacterial-type flagellum assembly"/>
    <property type="evidence" value="ECO:0007669"/>
    <property type="project" value="InterPro"/>
</dbReference>
<dbReference type="PRINTS" id="PR01007">
    <property type="entry name" value="FLGHOOKFLIK"/>
</dbReference>
<dbReference type="Gene3D" id="3.30.750.140">
    <property type="match status" value="1"/>
</dbReference>
<dbReference type="GO" id="GO:0009424">
    <property type="term" value="C:bacterial-type flagellum hook"/>
    <property type="evidence" value="ECO:0007669"/>
    <property type="project" value="InterPro"/>
</dbReference>
<evidence type="ECO:0000256" key="1">
    <source>
        <dbReference type="ARBA" id="ARBA00003944"/>
    </source>
</evidence>
<comment type="function">
    <text evidence="1">Controls the length of the flagellar hook.</text>
</comment>
<keyword evidence="6" id="KW-1185">Reference proteome</keyword>
<dbReference type="InterPro" id="IPR021136">
    <property type="entry name" value="Flagellar_hook_control-like_C"/>
</dbReference>
<accession>A0A494RLS1</accession>
<dbReference type="AlphaFoldDB" id="A0A494RLS1"/>
<evidence type="ECO:0000256" key="2">
    <source>
        <dbReference type="ARBA" id="ARBA00009149"/>
    </source>
</evidence>
<gene>
    <name evidence="5" type="ORF">D8I30_09270</name>
</gene>